<reference evidence="5" key="1">
    <citation type="submission" date="2025-08" db="UniProtKB">
        <authorList>
            <consortium name="RefSeq"/>
        </authorList>
    </citation>
    <scope>IDENTIFICATION</scope>
    <source>
        <tissue evidence="5">Total insect</tissue>
    </source>
</reference>
<dbReference type="PANTHER" id="PTHR11559">
    <property type="entry name" value="CARBOXYLESTERASE"/>
    <property type="match status" value="1"/>
</dbReference>
<proteinExistence type="predicted"/>
<dbReference type="Gene3D" id="3.40.50.1820">
    <property type="entry name" value="alpha/beta hydrolase"/>
    <property type="match status" value="1"/>
</dbReference>
<evidence type="ECO:0000256" key="2">
    <source>
        <dbReference type="SAM" id="MobiDB-lite"/>
    </source>
</evidence>
<feature type="domain" description="Carboxylesterase type B" evidence="3">
    <location>
        <begin position="68"/>
        <end position="564"/>
    </location>
</feature>
<protein>
    <submittedName>
        <fullName evidence="5">Venom carboxylesterase-6-like</fullName>
    </submittedName>
</protein>
<dbReference type="Pfam" id="PF00135">
    <property type="entry name" value="COesterase"/>
    <property type="match status" value="1"/>
</dbReference>
<evidence type="ECO:0000313" key="5">
    <source>
        <dbReference type="RefSeq" id="XP_034252523.1"/>
    </source>
</evidence>
<feature type="compositionally biased region" description="Polar residues" evidence="2">
    <location>
        <begin position="1"/>
        <end position="19"/>
    </location>
</feature>
<accession>A0A6P9A3Q4</accession>
<dbReference type="AlphaFoldDB" id="A0A6P9A3Q4"/>
<dbReference type="GeneID" id="117652006"/>
<organism evidence="5">
    <name type="scientific">Thrips palmi</name>
    <name type="common">Melon thrips</name>
    <dbReference type="NCBI Taxonomy" id="161013"/>
    <lineage>
        <taxon>Eukaryota</taxon>
        <taxon>Metazoa</taxon>
        <taxon>Ecdysozoa</taxon>
        <taxon>Arthropoda</taxon>
        <taxon>Hexapoda</taxon>
        <taxon>Insecta</taxon>
        <taxon>Pterygota</taxon>
        <taxon>Neoptera</taxon>
        <taxon>Paraneoptera</taxon>
        <taxon>Thysanoptera</taxon>
        <taxon>Terebrantia</taxon>
        <taxon>Thripoidea</taxon>
        <taxon>Thripidae</taxon>
        <taxon>Thrips</taxon>
    </lineage>
</organism>
<dbReference type="RefSeq" id="XP_034252523.1">
    <property type="nucleotide sequence ID" value="XM_034396632.1"/>
</dbReference>
<keyword evidence="4" id="KW-1185">Reference proteome</keyword>
<dbReference type="InterPro" id="IPR029058">
    <property type="entry name" value="AB_hydrolase_fold"/>
</dbReference>
<evidence type="ECO:0000259" key="3">
    <source>
        <dbReference type="Pfam" id="PF00135"/>
    </source>
</evidence>
<dbReference type="InParanoid" id="A0A6P9A3Q4"/>
<dbReference type="Proteomes" id="UP000515158">
    <property type="component" value="Unplaced"/>
</dbReference>
<dbReference type="InterPro" id="IPR050309">
    <property type="entry name" value="Type-B_Carboxylest/Lipase"/>
</dbReference>
<keyword evidence="1" id="KW-0325">Glycoprotein</keyword>
<feature type="region of interest" description="Disordered" evidence="2">
    <location>
        <begin position="1"/>
        <end position="28"/>
    </location>
</feature>
<gene>
    <name evidence="5" type="primary">LOC117652006</name>
</gene>
<dbReference type="PROSITE" id="PS00941">
    <property type="entry name" value="CARBOXYLESTERASE_B_2"/>
    <property type="match status" value="1"/>
</dbReference>
<evidence type="ECO:0000313" key="4">
    <source>
        <dbReference type="Proteomes" id="UP000515158"/>
    </source>
</evidence>
<sequence>MPSTSACSGRPTPATSPLTNPRVAEADATPPRWPRRFAAVLKTLVLAACLLGLRPALGEAAVLLEVPGVGVLRGTTQRSADNAPFAAFEGVPYAKPPVGALRFQPAKPSASSPFMVLNATSQTMPCPYLSDKGVLVGVEDCLYLSVYTPQVNAAQGLPVLVVLPGDDWTRGYAGRWKPHRLVDRGVVVVTVQSRLGALGFLTTGDADAPGNLGLKDERLALSWVQQNVRAFGGDPGNVTVAGVGAGAAAAMLHAVTSKGLLQRVIAVSGSALSPWSLTENTQAAVDVPARRLAEAMRCDCPIPVPAAANATANASVNAAALNSTRPANLTDMVECLRSRSVAEVLYASARLQGWAGLPPAPFGPVVELHGVQPFLADAPLRLWRHAGVPLLLGLSGSEGLQTLAGWEKKGLLHNSSLLNQLDADWARLAPVLLAFNSTPELDKSAASEDLRRRYLGNGTAAEDAEGVLRLFADRHVVVPALRAAIAHAQQAEQAVYLYRFGWSATQEVSALAGPAGGSDANLLLMQPSATEAQRLPAQKAMVGDILDVWASFIQDGVPSLGNTTLQSVAVKDAKDVPEDLPVLELQRPGVHRQGNWSVHELLAFWDGLPLLENKKPPSETTTVAAKTDSQRNEMSSSSNKWEHFRLLLLAALPLLCLNWI</sequence>
<feature type="region of interest" description="Disordered" evidence="2">
    <location>
        <begin position="615"/>
        <end position="634"/>
    </location>
</feature>
<dbReference type="SUPFAM" id="SSF53474">
    <property type="entry name" value="alpha/beta-Hydrolases"/>
    <property type="match status" value="1"/>
</dbReference>
<dbReference type="OrthoDB" id="8192795at2759"/>
<dbReference type="InterPro" id="IPR019819">
    <property type="entry name" value="Carboxylesterase_B_CS"/>
</dbReference>
<dbReference type="InterPro" id="IPR002018">
    <property type="entry name" value="CarbesteraseB"/>
</dbReference>
<evidence type="ECO:0000256" key="1">
    <source>
        <dbReference type="ARBA" id="ARBA00023180"/>
    </source>
</evidence>
<dbReference type="KEGG" id="tpal:117652006"/>
<name>A0A6P9A3Q4_THRPL</name>